<sequence length="767" mass="84878">MESGSGRSDPRPLTREEEAVKRNTDCVYFLASPLTCKKGSECEYRHSEGARINPRDCKFWFSGNCLNPKCLFRHPPLDVPFGNPVATSGSNMTTSIASTPMQLPMASLPAYSLSRNNVPCYYFQKGACLKGDKCPYVHGPQPAGNSVTKQTAKASVPVTAQLDTTKKDAWKFKEYGNQQNFPTAPSLYKENAGKQVTGASSLVESSMALENANIHLVHRSSSTSLPRPSSFHVQSDGHHSNEQEAGEILGEPSGVGTKSKRPLNQQIEPSRYKNDMGVEEVIREFSPGFDVLVDNVVKVVDYLHDKDSFKSGSIQGGRNMSHGDGYGQHQCDPESTARLDRDQHNGAGEFRHYGKVQHGFDGDQHGNFSVSERIKEKPILPVRRSAHKLRSPDGMDETDLRYRLMKQRRLNSSLSATISDSENKPYGRHEQKMQGRHPPNSYRDQRLLPPESTISSRLRGRITLSKPSSPEFATDLQGGGGRGRQRGNLSPVRTSSLQGRLGERLSRRPIEDFTSNARNIGSQQKARDSVDPLDFAGPRSLAELKGAKADESSEGHSYKNIKSISSLEHNGMKSLGAVGLQDSEVSVAFDVPKPLSAPLKRNREVGPENDAIPGVSNDRKAIGAIEVGSCAFEAAPVRELRSQDAFEASLEWTKVITNPEDPAVATVVEEEGEIEEEVVHIPADVEQITYEKQAAEDETEARDAAEDDELYYPDQRDGEYDYETIDGGDYKTEDYENMDPMNIDEEEEEEEEEDEDDFAKKIGLIFS</sequence>
<feature type="domain" description="C3H1-type" evidence="8">
    <location>
        <begin position="114"/>
        <end position="141"/>
    </location>
</feature>
<dbReference type="GO" id="GO:0008270">
    <property type="term" value="F:zinc ion binding"/>
    <property type="evidence" value="ECO:0007669"/>
    <property type="project" value="UniProtKB-KW"/>
</dbReference>
<dbReference type="Proteomes" id="UP000775213">
    <property type="component" value="Unassembled WGS sequence"/>
</dbReference>
<keyword evidence="2" id="KW-0677">Repeat</keyword>
<feature type="compositionally biased region" description="Basic and acidic residues" evidence="7">
    <location>
        <begin position="501"/>
        <end position="511"/>
    </location>
</feature>
<feature type="compositionally biased region" description="Basic and acidic residues" evidence="7">
    <location>
        <begin position="331"/>
        <end position="347"/>
    </location>
</feature>
<dbReference type="PANTHER" id="PTHR15725">
    <property type="entry name" value="ZN-FINGER, C-X8-C-X5-C-X3-H TYPE-CONTAINING"/>
    <property type="match status" value="1"/>
</dbReference>
<feature type="region of interest" description="Disordered" evidence="7">
    <location>
        <begin position="694"/>
        <end position="767"/>
    </location>
</feature>
<gene>
    <name evidence="9" type="ORF">IEQ34_009490</name>
</gene>
<keyword evidence="3 6" id="KW-0863">Zinc-finger</keyword>
<dbReference type="InterPro" id="IPR000571">
    <property type="entry name" value="Znf_CCCH"/>
</dbReference>
<dbReference type="AlphaFoldDB" id="A0AAV7H305"/>
<accession>A0AAV7H305</accession>
<organism evidence="9 10">
    <name type="scientific">Dendrobium chrysotoxum</name>
    <name type="common">Orchid</name>
    <dbReference type="NCBI Taxonomy" id="161865"/>
    <lineage>
        <taxon>Eukaryota</taxon>
        <taxon>Viridiplantae</taxon>
        <taxon>Streptophyta</taxon>
        <taxon>Embryophyta</taxon>
        <taxon>Tracheophyta</taxon>
        <taxon>Spermatophyta</taxon>
        <taxon>Magnoliopsida</taxon>
        <taxon>Liliopsida</taxon>
        <taxon>Asparagales</taxon>
        <taxon>Orchidaceae</taxon>
        <taxon>Epidendroideae</taxon>
        <taxon>Malaxideae</taxon>
        <taxon>Dendrobiinae</taxon>
        <taxon>Dendrobium</taxon>
    </lineage>
</organism>
<dbReference type="Pfam" id="PF14608">
    <property type="entry name" value="zf-CCCH_2"/>
    <property type="match status" value="1"/>
</dbReference>
<evidence type="ECO:0000313" key="10">
    <source>
        <dbReference type="Proteomes" id="UP000775213"/>
    </source>
</evidence>
<dbReference type="Pfam" id="PF15663">
    <property type="entry name" value="zf-CCCH_3"/>
    <property type="match status" value="1"/>
</dbReference>
<feature type="compositionally biased region" description="Polar residues" evidence="7">
    <location>
        <begin position="513"/>
        <end position="524"/>
    </location>
</feature>
<evidence type="ECO:0000256" key="3">
    <source>
        <dbReference type="ARBA" id="ARBA00022771"/>
    </source>
</evidence>
<evidence type="ECO:0000313" key="9">
    <source>
        <dbReference type="EMBL" id="KAH0461915.1"/>
    </source>
</evidence>
<dbReference type="SUPFAM" id="SSF90229">
    <property type="entry name" value="CCCH zinc finger"/>
    <property type="match status" value="1"/>
</dbReference>
<keyword evidence="4 6" id="KW-0862">Zinc</keyword>
<feature type="region of interest" description="Disordered" evidence="7">
    <location>
        <begin position="411"/>
        <end position="534"/>
    </location>
</feature>
<dbReference type="FunFam" id="4.10.1000.10:FF:000021">
    <property type="entry name" value="Zinc finger CCCH domain-containing protein 17"/>
    <property type="match status" value="1"/>
</dbReference>
<dbReference type="GO" id="GO:0003729">
    <property type="term" value="F:mRNA binding"/>
    <property type="evidence" value="ECO:0007669"/>
    <property type="project" value="TreeGrafter"/>
</dbReference>
<feature type="compositionally biased region" description="Acidic residues" evidence="7">
    <location>
        <begin position="742"/>
        <end position="757"/>
    </location>
</feature>
<feature type="domain" description="C3H1-type" evidence="8">
    <location>
        <begin position="21"/>
        <end position="49"/>
    </location>
</feature>
<feature type="domain" description="C3H1-type" evidence="8">
    <location>
        <begin position="51"/>
        <end position="77"/>
    </location>
</feature>
<evidence type="ECO:0000256" key="6">
    <source>
        <dbReference type="PROSITE-ProRule" id="PRU00723"/>
    </source>
</evidence>
<protein>
    <recommendedName>
        <fullName evidence="8">C3H1-type domain-containing protein</fullName>
    </recommendedName>
</protein>
<feature type="region of interest" description="Disordered" evidence="7">
    <location>
        <begin position="219"/>
        <end position="272"/>
    </location>
</feature>
<evidence type="ECO:0000256" key="1">
    <source>
        <dbReference type="ARBA" id="ARBA00022723"/>
    </source>
</evidence>
<dbReference type="SMART" id="SM00356">
    <property type="entry name" value="ZnF_C3H1"/>
    <property type="match status" value="3"/>
</dbReference>
<feature type="zinc finger region" description="C3H1-type" evidence="6">
    <location>
        <begin position="114"/>
        <end position="141"/>
    </location>
</feature>
<dbReference type="InterPro" id="IPR036855">
    <property type="entry name" value="Znf_CCCH_sf"/>
</dbReference>
<dbReference type="PANTHER" id="PTHR15725:SF14">
    <property type="entry name" value="ZINC FINGER CCCH DOMAIN-CONTAINING PROTEIN 11A"/>
    <property type="match status" value="1"/>
</dbReference>
<keyword evidence="1 6" id="KW-0479">Metal-binding</keyword>
<evidence type="ECO:0000256" key="7">
    <source>
        <dbReference type="SAM" id="MobiDB-lite"/>
    </source>
</evidence>
<dbReference type="InterPro" id="IPR041686">
    <property type="entry name" value="Znf-CCCH_3"/>
</dbReference>
<keyword evidence="5" id="KW-0238">DNA-binding</keyword>
<name>A0AAV7H305_DENCH</name>
<evidence type="ECO:0000256" key="2">
    <source>
        <dbReference type="ARBA" id="ARBA00022737"/>
    </source>
</evidence>
<feature type="compositionally biased region" description="Low complexity" evidence="7">
    <location>
        <begin position="219"/>
        <end position="230"/>
    </location>
</feature>
<feature type="compositionally biased region" description="Basic and acidic residues" evidence="7">
    <location>
        <begin position="421"/>
        <end position="433"/>
    </location>
</feature>
<dbReference type="EMBL" id="JAGFBR010000009">
    <property type="protein sequence ID" value="KAH0461915.1"/>
    <property type="molecule type" value="Genomic_DNA"/>
</dbReference>
<evidence type="ECO:0000259" key="8">
    <source>
        <dbReference type="PROSITE" id="PS50103"/>
    </source>
</evidence>
<feature type="zinc finger region" description="C3H1-type" evidence="6">
    <location>
        <begin position="21"/>
        <end position="49"/>
    </location>
</feature>
<dbReference type="Gene3D" id="4.10.1000.10">
    <property type="entry name" value="Zinc finger, CCCH-type"/>
    <property type="match status" value="2"/>
</dbReference>
<evidence type="ECO:0000256" key="4">
    <source>
        <dbReference type="ARBA" id="ARBA00022833"/>
    </source>
</evidence>
<feature type="region of interest" description="Disordered" evidence="7">
    <location>
        <begin position="308"/>
        <end position="347"/>
    </location>
</feature>
<feature type="compositionally biased region" description="Acidic residues" evidence="7">
    <location>
        <begin position="696"/>
        <end position="711"/>
    </location>
</feature>
<comment type="caution">
    <text evidence="9">The sequence shown here is derived from an EMBL/GenBank/DDBJ whole genome shotgun (WGS) entry which is preliminary data.</text>
</comment>
<dbReference type="GO" id="GO:0003677">
    <property type="term" value="F:DNA binding"/>
    <property type="evidence" value="ECO:0007669"/>
    <property type="project" value="UniProtKB-KW"/>
</dbReference>
<feature type="compositionally biased region" description="Polar residues" evidence="7">
    <location>
        <begin position="411"/>
        <end position="420"/>
    </location>
</feature>
<feature type="zinc finger region" description="C3H1-type" evidence="6">
    <location>
        <begin position="51"/>
        <end position="77"/>
    </location>
</feature>
<evidence type="ECO:0000256" key="5">
    <source>
        <dbReference type="ARBA" id="ARBA00023125"/>
    </source>
</evidence>
<proteinExistence type="predicted"/>
<reference evidence="9 10" key="1">
    <citation type="journal article" date="2021" name="Hortic Res">
        <title>Chromosome-scale assembly of the Dendrobium chrysotoxum genome enhances the understanding of orchid evolution.</title>
        <authorList>
            <person name="Zhang Y."/>
            <person name="Zhang G.Q."/>
            <person name="Zhang D."/>
            <person name="Liu X.D."/>
            <person name="Xu X.Y."/>
            <person name="Sun W.H."/>
            <person name="Yu X."/>
            <person name="Zhu X."/>
            <person name="Wang Z.W."/>
            <person name="Zhao X."/>
            <person name="Zhong W.Y."/>
            <person name="Chen H."/>
            <person name="Yin W.L."/>
            <person name="Huang T."/>
            <person name="Niu S.C."/>
            <person name="Liu Z.J."/>
        </authorList>
    </citation>
    <scope>NUCLEOTIDE SEQUENCE [LARGE SCALE GENOMIC DNA]</scope>
    <source>
        <strain evidence="9">Lindl</strain>
    </source>
</reference>
<dbReference type="PROSITE" id="PS50103">
    <property type="entry name" value="ZF_C3H1"/>
    <property type="match status" value="3"/>
</dbReference>
<keyword evidence="10" id="KW-1185">Reference proteome</keyword>